<dbReference type="PANTHER" id="PTHR21197">
    <property type="entry name" value="UDP-GALACTOPYRANOSE MUTASE"/>
    <property type="match status" value="1"/>
</dbReference>
<accession>A0A560WE78</accession>
<dbReference type="PRINTS" id="PR00419">
    <property type="entry name" value="ADXRDTASE"/>
</dbReference>
<dbReference type="Proteomes" id="UP000315628">
    <property type="component" value="Unassembled WGS sequence"/>
</dbReference>
<dbReference type="RefSeq" id="WP_144856834.1">
    <property type="nucleotide sequence ID" value="NZ_BAAAYT010000001.1"/>
</dbReference>
<dbReference type="Gene3D" id="3.50.50.60">
    <property type="entry name" value="FAD/NAD(P)-binding domain"/>
    <property type="match status" value="1"/>
</dbReference>
<evidence type="ECO:0000313" key="2">
    <source>
        <dbReference type="EMBL" id="TWD15834.1"/>
    </source>
</evidence>
<sequence>MTSERYDLVVVGAGPAGLATALLAARAGRTVLVLEREDRSGGMAASERIDGVRVDRGSHRLHPATPPTVLALLRELLGDDLQVRPRRGRVHLHGRWLHFPLRPVELARRMPAGWLARVARDAVGVGLSAAVAAATTGRSGSGRPGPQSYAEALTNSLGPTAYGELYRPYAEKLWGVPGEEIDPEQARVRVSADSVPKVAARLLRTSLARVSTRRRAGEPGPRGTTFYYPRRGFGQIVEALETAARECGAQILHGVQVSAIRDGDPVLVDAADGRRWQTPTVLSTIPVAALPRLVTPSPAPEVLEHARSLRSRAMVLVYLTHRPEQPPAGRPARWTPFDAHYLPARRTPVSRISEPANYRESAADPADRSVVCAEIPCEVGDELWSSSDEQLQALVEQALRDHDLPPIRTSSVSVRRLSAVYPVYLRGYGAHLDAVEAWARGLVGVTTLGRGGLFAHDNTHHALVMAQAVVDCLGPDGRLEPQRWATAREGFRSHVVED</sequence>
<dbReference type="Pfam" id="PF01593">
    <property type="entry name" value="Amino_oxidase"/>
    <property type="match status" value="1"/>
</dbReference>
<reference evidence="2 3" key="1">
    <citation type="submission" date="2019-06" db="EMBL/GenBank/DDBJ databases">
        <title>Sequencing the genomes of 1000 actinobacteria strains.</title>
        <authorList>
            <person name="Klenk H.-P."/>
        </authorList>
    </citation>
    <scope>NUCLEOTIDE SEQUENCE [LARGE SCALE GENOMIC DNA]</scope>
    <source>
        <strain evidence="2 3">DSM 18935</strain>
    </source>
</reference>
<dbReference type="GO" id="GO:0016491">
    <property type="term" value="F:oxidoreductase activity"/>
    <property type="evidence" value="ECO:0007669"/>
    <property type="project" value="InterPro"/>
</dbReference>
<name>A0A560WE78_9MICO</name>
<dbReference type="GO" id="GO:0005829">
    <property type="term" value="C:cytosol"/>
    <property type="evidence" value="ECO:0007669"/>
    <property type="project" value="TreeGrafter"/>
</dbReference>
<organism evidence="2 3">
    <name type="scientific">Marihabitans asiaticum</name>
    <dbReference type="NCBI Taxonomy" id="415218"/>
    <lineage>
        <taxon>Bacteria</taxon>
        <taxon>Bacillati</taxon>
        <taxon>Actinomycetota</taxon>
        <taxon>Actinomycetes</taxon>
        <taxon>Micrococcales</taxon>
        <taxon>Intrasporangiaceae</taxon>
        <taxon>Marihabitans</taxon>
    </lineage>
</organism>
<dbReference type="PANTHER" id="PTHR21197:SF0">
    <property type="entry name" value="UDP-GALACTOPYRANOSE MUTASE"/>
    <property type="match status" value="1"/>
</dbReference>
<protein>
    <submittedName>
        <fullName evidence="2">UDP-galactopyranose mutase</fullName>
    </submittedName>
</protein>
<dbReference type="SUPFAM" id="SSF51905">
    <property type="entry name" value="FAD/NAD(P)-binding domain"/>
    <property type="match status" value="1"/>
</dbReference>
<comment type="caution">
    <text evidence="2">The sequence shown here is derived from an EMBL/GenBank/DDBJ whole genome shotgun (WGS) entry which is preliminary data.</text>
</comment>
<dbReference type="GO" id="GO:0008767">
    <property type="term" value="F:UDP-galactopyranose mutase activity"/>
    <property type="evidence" value="ECO:0007669"/>
    <property type="project" value="TreeGrafter"/>
</dbReference>
<dbReference type="AlphaFoldDB" id="A0A560WE78"/>
<evidence type="ECO:0000259" key="1">
    <source>
        <dbReference type="Pfam" id="PF01593"/>
    </source>
</evidence>
<keyword evidence="3" id="KW-1185">Reference proteome</keyword>
<dbReference type="InterPro" id="IPR036188">
    <property type="entry name" value="FAD/NAD-bd_sf"/>
</dbReference>
<gene>
    <name evidence="2" type="ORF">FB557_1367</name>
</gene>
<dbReference type="InterPro" id="IPR002937">
    <property type="entry name" value="Amino_oxidase"/>
</dbReference>
<dbReference type="GO" id="GO:0050660">
    <property type="term" value="F:flavin adenine dinucleotide binding"/>
    <property type="evidence" value="ECO:0007669"/>
    <property type="project" value="TreeGrafter"/>
</dbReference>
<dbReference type="EMBL" id="VIUW01000002">
    <property type="protein sequence ID" value="TWD15834.1"/>
    <property type="molecule type" value="Genomic_DNA"/>
</dbReference>
<dbReference type="OrthoDB" id="9774675at2"/>
<feature type="domain" description="Amine oxidase" evidence="1">
    <location>
        <begin position="16"/>
        <end position="405"/>
    </location>
</feature>
<proteinExistence type="predicted"/>
<evidence type="ECO:0000313" key="3">
    <source>
        <dbReference type="Proteomes" id="UP000315628"/>
    </source>
</evidence>